<gene>
    <name evidence="2" type="ordered locus">Dhaf_1442</name>
</gene>
<organism evidence="2 3">
    <name type="scientific">Desulfitobacterium hafniense (strain DSM 10664 / DCB-2)</name>
    <dbReference type="NCBI Taxonomy" id="272564"/>
    <lineage>
        <taxon>Bacteria</taxon>
        <taxon>Bacillati</taxon>
        <taxon>Bacillota</taxon>
        <taxon>Clostridia</taxon>
        <taxon>Eubacteriales</taxon>
        <taxon>Desulfitobacteriaceae</taxon>
        <taxon>Desulfitobacterium</taxon>
    </lineage>
</organism>
<dbReference type="HOGENOM" id="CLU_066192_18_4_9"/>
<name>B8FNX1_DESHD</name>
<protein>
    <submittedName>
        <fullName evidence="2">Transcriptional regulator, XRE family</fullName>
    </submittedName>
</protein>
<dbReference type="CDD" id="cd00093">
    <property type="entry name" value="HTH_XRE"/>
    <property type="match status" value="1"/>
</dbReference>
<dbReference type="EMBL" id="CP001336">
    <property type="protein sequence ID" value="ACL19496.1"/>
    <property type="molecule type" value="Genomic_DNA"/>
</dbReference>
<evidence type="ECO:0000313" key="3">
    <source>
        <dbReference type="Proteomes" id="UP000007726"/>
    </source>
</evidence>
<dbReference type="AlphaFoldDB" id="B8FNX1"/>
<dbReference type="KEGG" id="dhd:Dhaf_1442"/>
<dbReference type="SUPFAM" id="SSF47413">
    <property type="entry name" value="lambda repressor-like DNA-binding domains"/>
    <property type="match status" value="1"/>
</dbReference>
<dbReference type="SMART" id="SM00530">
    <property type="entry name" value="HTH_XRE"/>
    <property type="match status" value="1"/>
</dbReference>
<dbReference type="Gene3D" id="1.10.260.40">
    <property type="entry name" value="lambda repressor-like DNA-binding domains"/>
    <property type="match status" value="1"/>
</dbReference>
<evidence type="ECO:0000259" key="1">
    <source>
        <dbReference type="PROSITE" id="PS50943"/>
    </source>
</evidence>
<evidence type="ECO:0000313" key="2">
    <source>
        <dbReference type="EMBL" id="ACL19496.1"/>
    </source>
</evidence>
<feature type="domain" description="HTH cro/C1-type" evidence="1">
    <location>
        <begin position="35"/>
        <end position="89"/>
    </location>
</feature>
<dbReference type="RefSeq" id="WP_015943429.1">
    <property type="nucleotide sequence ID" value="NC_011830.1"/>
</dbReference>
<dbReference type="Proteomes" id="UP000007726">
    <property type="component" value="Chromosome"/>
</dbReference>
<dbReference type="PROSITE" id="PS50943">
    <property type="entry name" value="HTH_CROC1"/>
    <property type="match status" value="1"/>
</dbReference>
<dbReference type="InterPro" id="IPR010982">
    <property type="entry name" value="Lambda_DNA-bd_dom_sf"/>
</dbReference>
<accession>B8FNX1</accession>
<reference evidence="2 3" key="1">
    <citation type="journal article" date="2012" name="BMC Microbiol.">
        <title>Genome sequence of Desulfitobacterium hafniense DCB-2, a Gram-positive anaerobe capable of dehalogenation and metal reduction.</title>
        <authorList>
            <person name="Kim S.H."/>
            <person name="Harzman C."/>
            <person name="Davis J.K."/>
            <person name="Hutcheson R."/>
            <person name="Broderick J.B."/>
            <person name="Marsh T.L."/>
            <person name="Tiedje J.M."/>
        </authorList>
    </citation>
    <scope>NUCLEOTIDE SEQUENCE [LARGE SCALE GENOMIC DNA]</scope>
    <source>
        <strain evidence="3">DSM 10664 / DCB-2</strain>
    </source>
</reference>
<sequence>MAIGRDWDDIKKNLSSLTQEDKDEIDFQVKLIGEILAARKEKGITQAELDSLCGVKQTHIARIENNNTDPQLSTIFKILRPLGKTLAVVDIPETLDHASDAHF</sequence>
<proteinExistence type="predicted"/>
<dbReference type="InterPro" id="IPR001387">
    <property type="entry name" value="Cro/C1-type_HTH"/>
</dbReference>
<dbReference type="Pfam" id="PF01381">
    <property type="entry name" value="HTH_3"/>
    <property type="match status" value="1"/>
</dbReference>
<dbReference type="GO" id="GO:0003677">
    <property type="term" value="F:DNA binding"/>
    <property type="evidence" value="ECO:0007669"/>
    <property type="project" value="InterPro"/>
</dbReference>